<accession>A0A2A3EG04</accession>
<keyword evidence="1" id="KW-0645">Protease</keyword>
<dbReference type="Gene3D" id="1.10.101.10">
    <property type="entry name" value="PGBD-like superfamily/PGBD"/>
    <property type="match status" value="1"/>
</dbReference>
<organism evidence="3 4">
    <name type="scientific">Apis cerana cerana</name>
    <name type="common">Oriental honeybee</name>
    <dbReference type="NCBI Taxonomy" id="94128"/>
    <lineage>
        <taxon>Eukaryota</taxon>
        <taxon>Metazoa</taxon>
        <taxon>Ecdysozoa</taxon>
        <taxon>Arthropoda</taxon>
        <taxon>Hexapoda</taxon>
        <taxon>Insecta</taxon>
        <taxon>Pterygota</taxon>
        <taxon>Neoptera</taxon>
        <taxon>Endopterygota</taxon>
        <taxon>Hymenoptera</taxon>
        <taxon>Apocrita</taxon>
        <taxon>Aculeata</taxon>
        <taxon>Apoidea</taxon>
        <taxon>Anthophila</taxon>
        <taxon>Apidae</taxon>
        <taxon>Apis</taxon>
    </lineage>
</organism>
<reference evidence="3 4" key="1">
    <citation type="submission" date="2014-07" db="EMBL/GenBank/DDBJ databases">
        <title>Genomic and transcriptomic analysis on Apis cerana provide comprehensive insights into honey bee biology.</title>
        <authorList>
            <person name="Diao Q."/>
            <person name="Sun L."/>
            <person name="Zheng H."/>
            <person name="Zheng H."/>
            <person name="Xu S."/>
            <person name="Wang S."/>
            <person name="Zeng Z."/>
            <person name="Hu F."/>
            <person name="Su S."/>
            <person name="Wu J."/>
        </authorList>
    </citation>
    <scope>NUCLEOTIDE SEQUENCE [LARGE SCALE GENOMIC DNA]</scope>
    <source>
        <tissue evidence="3">Pupae without intestine</tissue>
    </source>
</reference>
<dbReference type="OrthoDB" id="406838at2759"/>
<dbReference type="AlphaFoldDB" id="A0A2A3EG04"/>
<dbReference type="EMBL" id="KZ288254">
    <property type="protein sequence ID" value="PBC30713.1"/>
    <property type="molecule type" value="Genomic_DNA"/>
</dbReference>
<sequence>MKKYGYLESGVANSDALYQKTAITNAVKTLQKFGNIPITGQLDNTTLEKFSFEENYVVANGISTMWPS</sequence>
<dbReference type="InterPro" id="IPR002477">
    <property type="entry name" value="Peptidoglycan-bd-like"/>
</dbReference>
<dbReference type="InterPro" id="IPR036366">
    <property type="entry name" value="PGBDSf"/>
</dbReference>
<evidence type="ECO:0000313" key="3">
    <source>
        <dbReference type="EMBL" id="PBC30713.1"/>
    </source>
</evidence>
<dbReference type="SUPFAM" id="SSF47090">
    <property type="entry name" value="PGBD-like"/>
    <property type="match status" value="1"/>
</dbReference>
<dbReference type="InterPro" id="IPR036365">
    <property type="entry name" value="PGBD-like_sf"/>
</dbReference>
<keyword evidence="4" id="KW-1185">Reference proteome</keyword>
<name>A0A2A3EG04_APICC</name>
<keyword evidence="1" id="KW-0482">Metalloprotease</keyword>
<dbReference type="GO" id="GO:0008237">
    <property type="term" value="F:metallopeptidase activity"/>
    <property type="evidence" value="ECO:0007669"/>
    <property type="project" value="UniProtKB-KW"/>
</dbReference>
<feature type="domain" description="Peptidoglycan binding-like" evidence="2">
    <location>
        <begin position="2"/>
        <end position="49"/>
    </location>
</feature>
<dbReference type="Pfam" id="PF01471">
    <property type="entry name" value="PG_binding_1"/>
    <property type="match status" value="1"/>
</dbReference>
<gene>
    <name evidence="3" type="ORF">APICC_06154</name>
</gene>
<evidence type="ECO:0000313" key="4">
    <source>
        <dbReference type="Proteomes" id="UP000242457"/>
    </source>
</evidence>
<dbReference type="Proteomes" id="UP000242457">
    <property type="component" value="Unassembled WGS sequence"/>
</dbReference>
<proteinExistence type="predicted"/>
<keyword evidence="1" id="KW-0378">Hydrolase</keyword>
<evidence type="ECO:0000259" key="2">
    <source>
        <dbReference type="Pfam" id="PF01471"/>
    </source>
</evidence>
<protein>
    <submittedName>
        <fullName evidence="3">Matrix metalloproteinase-24</fullName>
    </submittedName>
</protein>
<evidence type="ECO:0000256" key="1">
    <source>
        <dbReference type="ARBA" id="ARBA00023049"/>
    </source>
</evidence>